<evidence type="ECO:0000256" key="1">
    <source>
        <dbReference type="SAM" id="Phobius"/>
    </source>
</evidence>
<name>A0ABT6BIR6_9BACT</name>
<gene>
    <name evidence="2" type="ORF">PQG43_04215</name>
</gene>
<keyword evidence="1" id="KW-0812">Transmembrane</keyword>
<organism evidence="2 3">
    <name type="scientific">Aquirufa aurantiipilula</name>
    <dbReference type="NCBI Taxonomy" id="2696561"/>
    <lineage>
        <taxon>Bacteria</taxon>
        <taxon>Pseudomonadati</taxon>
        <taxon>Bacteroidota</taxon>
        <taxon>Cytophagia</taxon>
        <taxon>Cytophagales</taxon>
        <taxon>Flectobacillaceae</taxon>
        <taxon>Aquirufa</taxon>
    </lineage>
</organism>
<sequence>MKKYLMSKFFNLSISIYIVGFLTAFFLKNHFIELKPNLLSNDNKLFLNLSQWELFLLILKNNSLVYFINISGFLTFGLFTVLNTFYNGFVLGYLITTINRIFLDSAFFYKRIAPHSIEIIGIIISSTLGFYLTNYVFKNIFLNKKPKFNFKHFTSLFVLGFIIILIAAFLESYVSAH</sequence>
<proteinExistence type="predicted"/>
<evidence type="ECO:0000313" key="3">
    <source>
        <dbReference type="Proteomes" id="UP001321344"/>
    </source>
</evidence>
<dbReference type="EMBL" id="JARJOW010000003">
    <property type="protein sequence ID" value="MDF5690056.1"/>
    <property type="molecule type" value="Genomic_DNA"/>
</dbReference>
<accession>A0ABT6BIR6</accession>
<dbReference type="Pfam" id="PF01944">
    <property type="entry name" value="SpoIIM"/>
    <property type="match status" value="1"/>
</dbReference>
<reference evidence="2 3" key="1">
    <citation type="submission" date="2023-03" db="EMBL/GenBank/DDBJ databases">
        <title>Genome sequencing of Aquirufa.</title>
        <authorList>
            <person name="Pitt A."/>
            <person name="Hahn M.W."/>
        </authorList>
    </citation>
    <scope>NUCLEOTIDE SEQUENCE [LARGE SCALE GENOMIC DNA]</scope>
    <source>
        <strain evidence="2 3">WAEICH-18A</strain>
    </source>
</reference>
<keyword evidence="1" id="KW-1133">Transmembrane helix</keyword>
<keyword evidence="1" id="KW-0472">Membrane</keyword>
<feature type="transmembrane region" description="Helical" evidence="1">
    <location>
        <begin position="149"/>
        <end position="170"/>
    </location>
</feature>
<dbReference type="InterPro" id="IPR002798">
    <property type="entry name" value="SpoIIM-like"/>
</dbReference>
<dbReference type="RefSeq" id="WP_223143999.1">
    <property type="nucleotide sequence ID" value="NZ_CBCSDE010000009.1"/>
</dbReference>
<evidence type="ECO:0000313" key="2">
    <source>
        <dbReference type="EMBL" id="MDF5690056.1"/>
    </source>
</evidence>
<dbReference type="Proteomes" id="UP001321344">
    <property type="component" value="Unassembled WGS sequence"/>
</dbReference>
<feature type="transmembrane region" description="Helical" evidence="1">
    <location>
        <begin position="115"/>
        <end position="137"/>
    </location>
</feature>
<comment type="caution">
    <text evidence="2">The sequence shown here is derived from an EMBL/GenBank/DDBJ whole genome shotgun (WGS) entry which is preliminary data.</text>
</comment>
<keyword evidence="3" id="KW-1185">Reference proteome</keyword>
<feature type="transmembrane region" description="Helical" evidence="1">
    <location>
        <begin position="9"/>
        <end position="27"/>
    </location>
</feature>
<protein>
    <submittedName>
        <fullName evidence="2">Stage II sporulation protein M</fullName>
    </submittedName>
</protein>